<feature type="region of interest" description="Disordered" evidence="1">
    <location>
        <begin position="31"/>
        <end position="50"/>
    </location>
</feature>
<proteinExistence type="predicted"/>
<dbReference type="EMBL" id="JBCGBO010000025">
    <property type="protein sequence ID" value="KAK9176654.1"/>
    <property type="molecule type" value="Genomic_DNA"/>
</dbReference>
<dbReference type="Proteomes" id="UP001428341">
    <property type="component" value="Unassembled WGS sequence"/>
</dbReference>
<organism evidence="2 3">
    <name type="scientific">Citrus x changshan-huyou</name>
    <dbReference type="NCBI Taxonomy" id="2935761"/>
    <lineage>
        <taxon>Eukaryota</taxon>
        <taxon>Viridiplantae</taxon>
        <taxon>Streptophyta</taxon>
        <taxon>Embryophyta</taxon>
        <taxon>Tracheophyta</taxon>
        <taxon>Spermatophyta</taxon>
        <taxon>Magnoliopsida</taxon>
        <taxon>eudicotyledons</taxon>
        <taxon>Gunneridae</taxon>
        <taxon>Pentapetalae</taxon>
        <taxon>rosids</taxon>
        <taxon>malvids</taxon>
        <taxon>Sapindales</taxon>
        <taxon>Rutaceae</taxon>
        <taxon>Aurantioideae</taxon>
        <taxon>Citrus</taxon>
    </lineage>
</organism>
<evidence type="ECO:0000256" key="1">
    <source>
        <dbReference type="SAM" id="MobiDB-lite"/>
    </source>
</evidence>
<evidence type="ECO:0000313" key="2">
    <source>
        <dbReference type="EMBL" id="KAK9176654.1"/>
    </source>
</evidence>
<name>A0AAP0LR70_9ROSI</name>
<comment type="caution">
    <text evidence="2">The sequence shown here is derived from an EMBL/GenBank/DDBJ whole genome shotgun (WGS) entry which is preliminary data.</text>
</comment>
<sequence>MAENHPLQALFVNCQKVTNCIQTHLSNFIGHHSSSSHRHPPMGSFLSPSINHQTRTPPLIKFSSRCKCTTPWHHVPEGQHFGTIYERP</sequence>
<gene>
    <name evidence="2" type="ORF">WN944_028673</name>
</gene>
<keyword evidence="3" id="KW-1185">Reference proteome</keyword>
<dbReference type="AlphaFoldDB" id="A0AAP0LR70"/>
<evidence type="ECO:0000313" key="3">
    <source>
        <dbReference type="Proteomes" id="UP001428341"/>
    </source>
</evidence>
<protein>
    <submittedName>
        <fullName evidence="2">Uncharacterized protein</fullName>
    </submittedName>
</protein>
<reference evidence="2 3" key="1">
    <citation type="submission" date="2024-05" db="EMBL/GenBank/DDBJ databases">
        <title>Haplotype-resolved chromosome-level genome assembly of Huyou (Citrus changshanensis).</title>
        <authorList>
            <person name="Miao C."/>
            <person name="Chen W."/>
            <person name="Wu Y."/>
            <person name="Wang L."/>
            <person name="Zhao S."/>
            <person name="Grierson D."/>
            <person name="Xu C."/>
            <person name="Chen K."/>
        </authorList>
    </citation>
    <scope>NUCLEOTIDE SEQUENCE [LARGE SCALE GENOMIC DNA]</scope>
    <source>
        <strain evidence="2">01-14</strain>
        <tissue evidence="2">Leaf</tissue>
    </source>
</reference>
<accession>A0AAP0LR70</accession>